<keyword evidence="3" id="KW-1185">Reference proteome</keyword>
<name>A0AA50KRD1_9GAMM</name>
<dbReference type="AlphaFoldDB" id="A0AA50KRD1"/>
<accession>A0AA50KRD1</accession>
<gene>
    <name evidence="2" type="ORF">PU634_05985</name>
</gene>
<keyword evidence="1" id="KW-0472">Membrane</keyword>
<evidence type="ECO:0000313" key="3">
    <source>
        <dbReference type="Proteomes" id="UP001223802"/>
    </source>
</evidence>
<dbReference type="EMBL" id="CP118224">
    <property type="protein sequence ID" value="WMC11916.1"/>
    <property type="molecule type" value="Genomic_DNA"/>
</dbReference>
<keyword evidence="1" id="KW-0812">Transmembrane</keyword>
<reference evidence="2 3" key="1">
    <citation type="submission" date="2023-02" db="EMBL/GenBank/DDBJ databases">
        <title>Complete genome sequence of a novel bacterium Oceanimonas sp. NTOU-MSR1 isolated from marine coast sediment.</title>
        <authorList>
            <person name="Yang H.-T."/>
            <person name="Chen Y.-L."/>
            <person name="Ho Y.-N."/>
        </authorList>
    </citation>
    <scope>NUCLEOTIDE SEQUENCE [LARGE SCALE GENOMIC DNA]</scope>
    <source>
        <strain evidence="2 3">NTOU-MSR1</strain>
    </source>
</reference>
<organism evidence="2 3">
    <name type="scientific">Oceanimonas pelagia</name>
    <dbReference type="NCBI Taxonomy" id="3028314"/>
    <lineage>
        <taxon>Bacteria</taxon>
        <taxon>Pseudomonadati</taxon>
        <taxon>Pseudomonadota</taxon>
        <taxon>Gammaproteobacteria</taxon>
        <taxon>Aeromonadales</taxon>
        <taxon>Aeromonadaceae</taxon>
        <taxon>Oceanimonas</taxon>
    </lineage>
</organism>
<feature type="transmembrane region" description="Helical" evidence="1">
    <location>
        <begin position="55"/>
        <end position="77"/>
    </location>
</feature>
<sequence length="79" mass="9201">MMLWLKIAEPLLLGLGMALVLVGSWRYGRRKHDWLALPRIVFNRAKDLTLQEYRWLRYGGMLLFVGVLVRIASLTLYPA</sequence>
<dbReference type="KEGG" id="ope:PU634_05985"/>
<proteinExistence type="predicted"/>
<evidence type="ECO:0000313" key="2">
    <source>
        <dbReference type="EMBL" id="WMC11916.1"/>
    </source>
</evidence>
<keyword evidence="1" id="KW-1133">Transmembrane helix</keyword>
<dbReference type="RefSeq" id="WP_306763153.1">
    <property type="nucleotide sequence ID" value="NZ_CP118224.1"/>
</dbReference>
<protein>
    <submittedName>
        <fullName evidence="2">Uncharacterized protein</fullName>
    </submittedName>
</protein>
<dbReference type="Proteomes" id="UP001223802">
    <property type="component" value="Chromosome"/>
</dbReference>
<evidence type="ECO:0000256" key="1">
    <source>
        <dbReference type="SAM" id="Phobius"/>
    </source>
</evidence>